<reference evidence="1 2" key="1">
    <citation type="submission" date="2023-07" db="EMBL/GenBank/DDBJ databases">
        <title>Genomic Encyclopedia of Type Strains, Phase IV (KMG-IV): sequencing the most valuable type-strain genomes for metagenomic binning, comparative biology and taxonomic classification.</title>
        <authorList>
            <person name="Goeker M."/>
        </authorList>
    </citation>
    <scope>NUCLEOTIDE SEQUENCE [LARGE SCALE GENOMIC DNA]</scope>
    <source>
        <strain evidence="1 2">DSM 22170</strain>
    </source>
</reference>
<evidence type="ECO:0000313" key="2">
    <source>
        <dbReference type="Proteomes" id="UP001185028"/>
    </source>
</evidence>
<keyword evidence="1" id="KW-0687">Ribonucleoprotein</keyword>
<dbReference type="GO" id="GO:0005840">
    <property type="term" value="C:ribosome"/>
    <property type="evidence" value="ECO:0007669"/>
    <property type="project" value="UniProtKB-KW"/>
</dbReference>
<protein>
    <submittedName>
        <fullName evidence="1">Ribosomal protein S1</fullName>
    </submittedName>
</protein>
<keyword evidence="2" id="KW-1185">Reference proteome</keyword>
<accession>A0ABU1IYI1</accession>
<sequence>MSCNADYMSEWEEAKAANEVGNTVKGSIEVIFPQGIIIHLNGIQYPGLVDYWKFAQHAQTENIYPSVQLIGTIAGYDEDNGWIKLEDARLLDHSV</sequence>
<dbReference type="EMBL" id="JAVDQH010000007">
    <property type="protein sequence ID" value="MDR6244303.1"/>
    <property type="molecule type" value="Genomic_DNA"/>
</dbReference>
<keyword evidence="1" id="KW-0689">Ribosomal protein</keyword>
<name>A0ABU1IYI1_9BACL</name>
<evidence type="ECO:0000313" key="1">
    <source>
        <dbReference type="EMBL" id="MDR6244303.1"/>
    </source>
</evidence>
<comment type="caution">
    <text evidence="1">The sequence shown here is derived from an EMBL/GenBank/DDBJ whole genome shotgun (WGS) entry which is preliminary data.</text>
</comment>
<gene>
    <name evidence="1" type="ORF">JOC58_002196</name>
</gene>
<proteinExistence type="predicted"/>
<organism evidence="1 2">
    <name type="scientific">Paenibacillus hunanensis</name>
    <dbReference type="NCBI Taxonomy" id="539262"/>
    <lineage>
        <taxon>Bacteria</taxon>
        <taxon>Bacillati</taxon>
        <taxon>Bacillota</taxon>
        <taxon>Bacilli</taxon>
        <taxon>Bacillales</taxon>
        <taxon>Paenibacillaceae</taxon>
        <taxon>Paenibacillus</taxon>
    </lineage>
</organism>
<dbReference type="Proteomes" id="UP001185028">
    <property type="component" value="Unassembled WGS sequence"/>
</dbReference>